<reference evidence="2 3" key="1">
    <citation type="submission" date="2018-06" db="EMBL/GenBank/DDBJ databases">
        <authorList>
            <consortium name="Pathogen Informatics"/>
            <person name="Doyle S."/>
        </authorList>
    </citation>
    <scope>NUCLEOTIDE SEQUENCE [LARGE SCALE GENOMIC DNA]</scope>
    <source>
        <strain evidence="3">NCTC 11297</strain>
    </source>
</reference>
<accession>A0A379AUA2</accession>
<dbReference type="EMBL" id="UGSP01000001">
    <property type="protein sequence ID" value="SUB24985.1"/>
    <property type="molecule type" value="Genomic_DNA"/>
</dbReference>
<keyword evidence="3" id="KW-1185">Reference proteome</keyword>
<gene>
    <name evidence="2" type="ORF">NCTC11297_02061</name>
</gene>
<proteinExistence type="predicted"/>
<feature type="transmembrane region" description="Helical" evidence="1">
    <location>
        <begin position="24"/>
        <end position="46"/>
    </location>
</feature>
<sequence length="176" mass="20295">MTEILNQPNELIRKIVFLPRLQQMAILAFLALCVPFYLMVNGFALLQEKEHIQDKISLKEKEIMHQQKIIQQLENMTNQKLGDEIIAKTAKVNTFISHSNSEQLAILTSEWIYSNSPVIEIKLTTDYAIFSGFLKYLLSPDFELNLLSMKIEKIEQGENSHSISAELSLQLNRENK</sequence>
<evidence type="ECO:0000256" key="1">
    <source>
        <dbReference type="SAM" id="Phobius"/>
    </source>
</evidence>
<dbReference type="Proteomes" id="UP000255098">
    <property type="component" value="Unassembled WGS sequence"/>
</dbReference>
<evidence type="ECO:0000313" key="2">
    <source>
        <dbReference type="EMBL" id="SUB24985.1"/>
    </source>
</evidence>
<dbReference type="RefSeq" id="WP_147284859.1">
    <property type="nucleotide sequence ID" value="NZ_JBMMFN010000006.1"/>
</dbReference>
<protein>
    <submittedName>
        <fullName evidence="2">Uncharacterized protein</fullName>
    </submittedName>
</protein>
<evidence type="ECO:0000313" key="3">
    <source>
        <dbReference type="Proteomes" id="UP000255098"/>
    </source>
</evidence>
<keyword evidence="1" id="KW-1133">Transmembrane helix</keyword>
<organism evidence="2 3">
    <name type="scientific">Avibacterium avium</name>
    <name type="common">Pasteurella avium</name>
    <dbReference type="NCBI Taxonomy" id="751"/>
    <lineage>
        <taxon>Bacteria</taxon>
        <taxon>Pseudomonadati</taxon>
        <taxon>Pseudomonadota</taxon>
        <taxon>Gammaproteobacteria</taxon>
        <taxon>Pasteurellales</taxon>
        <taxon>Pasteurellaceae</taxon>
        <taxon>Avibacterium</taxon>
    </lineage>
</organism>
<keyword evidence="1" id="KW-0812">Transmembrane</keyword>
<dbReference type="GeneID" id="300134245"/>
<dbReference type="AlphaFoldDB" id="A0A379AUA2"/>
<name>A0A379AUA2_AVIAV</name>
<keyword evidence="1" id="KW-0472">Membrane</keyword>